<dbReference type="Gene3D" id="3.50.7.10">
    <property type="entry name" value="GroEL"/>
    <property type="match status" value="1"/>
</dbReference>
<dbReference type="InterPro" id="IPR027410">
    <property type="entry name" value="TCP-1-like_intermed_sf"/>
</dbReference>
<dbReference type="InterPro" id="IPR027413">
    <property type="entry name" value="GROEL-like_equatorial_sf"/>
</dbReference>
<dbReference type="NCBIfam" id="NF000592">
    <property type="entry name" value="PRK00013.1"/>
    <property type="match status" value="1"/>
</dbReference>
<dbReference type="CDD" id="cd03344">
    <property type="entry name" value="GroEL"/>
    <property type="match status" value="1"/>
</dbReference>
<evidence type="ECO:0000256" key="1">
    <source>
        <dbReference type="ARBA" id="ARBA00006607"/>
    </source>
</evidence>
<organism evidence="5 6">
    <name type="scientific">Candidatus Mycosynbacter amalyticus</name>
    <dbReference type="NCBI Taxonomy" id="2665156"/>
    <lineage>
        <taxon>Bacteria</taxon>
        <taxon>Candidatus Saccharimonadota</taxon>
        <taxon>Candidatus Saccharimonadota incertae sedis</taxon>
        <taxon>Candidatus Mycosynbacter</taxon>
    </lineage>
</organism>
<dbReference type="EMBL" id="CP045921">
    <property type="protein sequence ID" value="QHN42308.1"/>
    <property type="molecule type" value="Genomic_DNA"/>
</dbReference>
<comment type="function">
    <text evidence="4">Together with its co-chaperonin GroES, plays an essential role in assisting protein folding. The GroEL-GroES system forms a nano-cage that allows encapsulation of the non-native substrate proteins and provides a physical environment optimized to promote and accelerate protein folding.</text>
</comment>
<dbReference type="Proteomes" id="UP001059824">
    <property type="component" value="Chromosome"/>
</dbReference>
<name>A0A857MJI4_9BACT</name>
<comment type="similarity">
    <text evidence="1 3">Belongs to the chaperonin (HSP60) family.</text>
</comment>
<dbReference type="GO" id="GO:0140662">
    <property type="term" value="F:ATP-dependent protein folding chaperone"/>
    <property type="evidence" value="ECO:0007669"/>
    <property type="project" value="InterPro"/>
</dbReference>
<dbReference type="Pfam" id="PF00118">
    <property type="entry name" value="Cpn60_TCP1"/>
    <property type="match status" value="1"/>
</dbReference>
<dbReference type="RefSeq" id="WP_260763557.1">
    <property type="nucleotide sequence ID" value="NZ_CP045921.1"/>
</dbReference>
<dbReference type="InterPro" id="IPR027409">
    <property type="entry name" value="GroEL-like_apical_dom_sf"/>
</dbReference>
<dbReference type="SUPFAM" id="SSF48592">
    <property type="entry name" value="GroEL equatorial domain-like"/>
    <property type="match status" value="1"/>
</dbReference>
<accession>A0A857MJI4</accession>
<dbReference type="PANTHER" id="PTHR45633">
    <property type="entry name" value="60 KDA HEAT SHOCK PROTEIN, MITOCHONDRIAL"/>
    <property type="match status" value="1"/>
</dbReference>
<evidence type="ECO:0000313" key="6">
    <source>
        <dbReference type="Proteomes" id="UP001059824"/>
    </source>
</evidence>
<sequence length="547" mass="56685">MAKKVFYDDDARERVLAGAKALYDAVKVTYGPKGGNVVIAKGYGGPTVTHDGVTVAESVELPENDDETLGYKVGAELIKQAATKLNKVAGDGTTTVTVLTYSILKEANRLIAAGHNPQELRKGIEAAAVDVIKSLEKQAESIEGKSDRVAEVATISAGSREIGELIASVIEKVGKEGVVTVEAGQGLELESEVVEGFSLDKGFASALFVTDVNRQEAVFEKPAIVLTDKKLSSVQDIAPILEKLAQAGQKSLVLIADEVEGEALSILVLNKLKGVFNSVVVKAPSFGDRRKDVLADIAVLTGATVVSDERGMTFENTGLEVVGSARKVIVGKDESTIIEGAGKAADVKARIAQITTQAESAPSNYDREQYEKRAAALSGKVAVIKVGGASETEIDEKKFRVDDAVAATKAALAEGIVAGGGVTLVNLSDAIKADGADSHSAGKLILKNALKQPFLQIMANAGLNSEALLAQVENGKAGFGIDVNAPENGLIDVKKAGVIDPARVTKEAVQNAVSIASTAATMGALVVDIPEKEAPAAGGMPGGMGMM</sequence>
<dbReference type="Gene3D" id="1.10.560.10">
    <property type="entry name" value="GroEL-like equatorial domain"/>
    <property type="match status" value="1"/>
</dbReference>
<dbReference type="AlphaFoldDB" id="A0A857MJI4"/>
<dbReference type="KEGG" id="mama:GII36_00330"/>
<reference evidence="5" key="1">
    <citation type="journal article" date="2021" name="Nat. Microbiol.">
        <title>Cocultivation of an ultrasmall environmental parasitic bacterium with lytic ability against bacteria associated with wastewater foams.</title>
        <authorList>
            <person name="Batinovic S."/>
            <person name="Rose J.J.A."/>
            <person name="Ratcliffe J."/>
            <person name="Seviour R.J."/>
            <person name="Petrovski S."/>
        </authorList>
    </citation>
    <scope>NUCLEOTIDE SEQUENCE</scope>
    <source>
        <strain evidence="5">JR1</strain>
    </source>
</reference>
<dbReference type="Gene3D" id="3.30.260.10">
    <property type="entry name" value="TCP-1-like chaperonin intermediate domain"/>
    <property type="match status" value="1"/>
</dbReference>
<evidence type="ECO:0000256" key="2">
    <source>
        <dbReference type="ARBA" id="ARBA00023186"/>
    </source>
</evidence>
<evidence type="ECO:0000313" key="5">
    <source>
        <dbReference type="EMBL" id="QHN42308.1"/>
    </source>
</evidence>
<dbReference type="NCBIfam" id="NF009489">
    <property type="entry name" value="PRK12851.1"/>
    <property type="match status" value="1"/>
</dbReference>
<keyword evidence="2" id="KW-0143">Chaperone</keyword>
<protein>
    <recommendedName>
        <fullName evidence="4">60 kDa chaperonin</fullName>
    </recommendedName>
</protein>
<evidence type="ECO:0000256" key="4">
    <source>
        <dbReference type="RuleBase" id="RU000419"/>
    </source>
</evidence>
<dbReference type="InterPro" id="IPR002423">
    <property type="entry name" value="Cpn60/GroEL/TCP-1"/>
</dbReference>
<dbReference type="PRINTS" id="PR00298">
    <property type="entry name" value="CHAPERONIN60"/>
</dbReference>
<evidence type="ECO:0000256" key="3">
    <source>
        <dbReference type="RuleBase" id="RU000418"/>
    </source>
</evidence>
<dbReference type="InterPro" id="IPR001844">
    <property type="entry name" value="Cpn60/GroEL"/>
</dbReference>
<comment type="subunit">
    <text evidence="4">Forms a cylinder of 14 subunits composed of two heptameric rings stacked back-to-back. Interacts with the co-chaperonin GroES.</text>
</comment>
<gene>
    <name evidence="5" type="ORF">GII36_00330</name>
</gene>
<dbReference type="SUPFAM" id="SSF52029">
    <property type="entry name" value="GroEL apical domain-like"/>
    <property type="match status" value="1"/>
</dbReference>
<proteinExistence type="inferred from homology"/>
<dbReference type="FunFam" id="3.50.7.10:FF:000001">
    <property type="entry name" value="60 kDa chaperonin"/>
    <property type="match status" value="1"/>
</dbReference>
<dbReference type="NCBIfam" id="NF009487">
    <property type="entry name" value="PRK12849.1"/>
    <property type="match status" value="1"/>
</dbReference>
<dbReference type="GO" id="GO:0042026">
    <property type="term" value="P:protein refolding"/>
    <property type="evidence" value="ECO:0007669"/>
    <property type="project" value="InterPro"/>
</dbReference>
<dbReference type="GO" id="GO:0005524">
    <property type="term" value="F:ATP binding"/>
    <property type="evidence" value="ECO:0007669"/>
    <property type="project" value="InterPro"/>
</dbReference>
<dbReference type="SUPFAM" id="SSF54849">
    <property type="entry name" value="GroEL-intermediate domain like"/>
    <property type="match status" value="1"/>
</dbReference>
<keyword evidence="6" id="KW-1185">Reference proteome</keyword>
<dbReference type="NCBIfam" id="NF009488">
    <property type="entry name" value="PRK12850.1"/>
    <property type="match status" value="1"/>
</dbReference>